<gene>
    <name evidence="18" type="ORF">ZOSMA_53G00890</name>
</gene>
<evidence type="ECO:0000259" key="17">
    <source>
        <dbReference type="Pfam" id="PF17766"/>
    </source>
</evidence>
<evidence type="ECO:0000256" key="4">
    <source>
        <dbReference type="ARBA" id="ARBA00022670"/>
    </source>
</evidence>
<dbReference type="PROSITE" id="PS00138">
    <property type="entry name" value="SUBTILASE_SER"/>
    <property type="match status" value="1"/>
</dbReference>
<dbReference type="CDD" id="cd02120">
    <property type="entry name" value="PA_subtilisin_like"/>
    <property type="match status" value="1"/>
</dbReference>
<keyword evidence="4 11" id="KW-0645">Protease</keyword>
<evidence type="ECO:0000259" key="14">
    <source>
        <dbReference type="Pfam" id="PF00082"/>
    </source>
</evidence>
<dbReference type="Pfam" id="PF02225">
    <property type="entry name" value="PA"/>
    <property type="match status" value="1"/>
</dbReference>
<feature type="active site" description="Charge relay system" evidence="10 11">
    <location>
        <position position="218"/>
    </location>
</feature>
<dbReference type="InterPro" id="IPR000209">
    <property type="entry name" value="Peptidase_S8/S53_dom"/>
</dbReference>
<dbReference type="EMBL" id="LFYR01001508">
    <property type="protein sequence ID" value="KMZ61299.1"/>
    <property type="molecule type" value="Genomic_DNA"/>
</dbReference>
<evidence type="ECO:0000256" key="3">
    <source>
        <dbReference type="ARBA" id="ARBA00022525"/>
    </source>
</evidence>
<dbReference type="SUPFAM" id="SSF52025">
    <property type="entry name" value="PA domain"/>
    <property type="match status" value="1"/>
</dbReference>
<keyword evidence="5 13" id="KW-0732">Signal</keyword>
<dbReference type="PANTHER" id="PTHR10795">
    <property type="entry name" value="PROPROTEIN CONVERTASE SUBTILISIN/KEXIN"/>
    <property type="match status" value="1"/>
</dbReference>
<dbReference type="GO" id="GO:0005576">
    <property type="term" value="C:extracellular region"/>
    <property type="evidence" value="ECO:0000318"/>
    <property type="project" value="GO_Central"/>
</dbReference>
<evidence type="ECO:0000256" key="13">
    <source>
        <dbReference type="SAM" id="SignalP"/>
    </source>
</evidence>
<organism evidence="18 19">
    <name type="scientific">Zostera marina</name>
    <name type="common">Eelgrass</name>
    <dbReference type="NCBI Taxonomy" id="29655"/>
    <lineage>
        <taxon>Eukaryota</taxon>
        <taxon>Viridiplantae</taxon>
        <taxon>Streptophyta</taxon>
        <taxon>Embryophyta</taxon>
        <taxon>Tracheophyta</taxon>
        <taxon>Spermatophyta</taxon>
        <taxon>Magnoliopsida</taxon>
        <taxon>Liliopsida</taxon>
        <taxon>Zosteraceae</taxon>
        <taxon>Zostera</taxon>
    </lineage>
</organism>
<dbReference type="Gene3D" id="3.50.30.30">
    <property type="match status" value="1"/>
</dbReference>
<dbReference type="FunFam" id="2.60.40.2310:FF:000001">
    <property type="entry name" value="Subtilisin-like protease SBT1.5"/>
    <property type="match status" value="1"/>
</dbReference>
<feature type="domain" description="Peptidase S8/S53" evidence="14">
    <location>
        <begin position="211"/>
        <end position="658"/>
    </location>
</feature>
<feature type="compositionally biased region" description="Basic and acidic residues" evidence="12">
    <location>
        <begin position="277"/>
        <end position="292"/>
    </location>
</feature>
<evidence type="ECO:0000256" key="12">
    <source>
        <dbReference type="SAM" id="MobiDB-lite"/>
    </source>
</evidence>
<dbReference type="InterPro" id="IPR023828">
    <property type="entry name" value="Peptidase_S8_Ser-AS"/>
</dbReference>
<comment type="similarity">
    <text evidence="2 11">Belongs to the peptidase S8 family.</text>
</comment>
<evidence type="ECO:0000313" key="18">
    <source>
        <dbReference type="EMBL" id="KMZ61299.1"/>
    </source>
</evidence>
<dbReference type="Gene3D" id="3.30.70.80">
    <property type="entry name" value="Peptidase S8 propeptide/proteinase inhibitor I9"/>
    <property type="match status" value="1"/>
</dbReference>
<feature type="domain" description="PA" evidence="15">
    <location>
        <begin position="462"/>
        <end position="536"/>
    </location>
</feature>
<keyword evidence="3" id="KW-0964">Secreted</keyword>
<evidence type="ECO:0000256" key="6">
    <source>
        <dbReference type="ARBA" id="ARBA00022801"/>
    </source>
</evidence>
<reference evidence="19" key="1">
    <citation type="journal article" date="2016" name="Nature">
        <title>The genome of the seagrass Zostera marina reveals angiosperm adaptation to the sea.</title>
        <authorList>
            <person name="Olsen J.L."/>
            <person name="Rouze P."/>
            <person name="Verhelst B."/>
            <person name="Lin Y.-C."/>
            <person name="Bayer T."/>
            <person name="Collen J."/>
            <person name="Dattolo E."/>
            <person name="De Paoli E."/>
            <person name="Dittami S."/>
            <person name="Maumus F."/>
            <person name="Michel G."/>
            <person name="Kersting A."/>
            <person name="Lauritano C."/>
            <person name="Lohaus R."/>
            <person name="Toepel M."/>
            <person name="Tonon T."/>
            <person name="Vanneste K."/>
            <person name="Amirebrahimi M."/>
            <person name="Brakel J."/>
            <person name="Bostroem C."/>
            <person name="Chovatia M."/>
            <person name="Grimwood J."/>
            <person name="Jenkins J.W."/>
            <person name="Jueterbock A."/>
            <person name="Mraz A."/>
            <person name="Stam W.T."/>
            <person name="Tice H."/>
            <person name="Bornberg-Bauer E."/>
            <person name="Green P.J."/>
            <person name="Pearson G.A."/>
            <person name="Procaccini G."/>
            <person name="Duarte C.M."/>
            <person name="Schmutz J."/>
            <person name="Reusch T.B.H."/>
            <person name="Van de Peer Y."/>
        </authorList>
    </citation>
    <scope>NUCLEOTIDE SEQUENCE [LARGE SCALE GENOMIC DNA]</scope>
    <source>
        <strain evidence="19">cv. Finnish</strain>
    </source>
</reference>
<evidence type="ECO:0000256" key="1">
    <source>
        <dbReference type="ARBA" id="ARBA00004613"/>
    </source>
</evidence>
<evidence type="ECO:0000259" key="15">
    <source>
        <dbReference type="Pfam" id="PF02225"/>
    </source>
</evidence>
<sequence length="840" mass="89623">MILQIIQFIIVVSFLEGDKGFLCNPCDYTVLFHVLFFSALLDHCFLSFSDTLTPLYQTYHSLKSHRTQPRVPETYPSPPTMAHFSLLVILLSLFLAGVKSVVEEERKTYIVHLAKHEIPAVYKGLHLDWYQTSLQSVSESAEILYAYDTVAHGFSTRMTPSEAEALLAVNGVLQVTPETRYHLHTTRTPEFLGLMGEEERDYFLQSNKKADVVVGVLDTGVWPELKSYDDEGFGPVPSTWKGICQVSKGFNASSCNRKLIGARFFSKGYEASMGMIDDSKEERSPRDVDGHGSHTSTTATGSLVPGASLFGFAPGTARGMAPRARVAVYKVCWTGGCFSSDILAALDKAVNDGVNVLSLSLGGGQSDYYKDTVAVGSFAAIEKGIFVSCSAGNAGPAPGSMSNVAPWIATVGAGTIDRDFPVFIVLGNGKNYSGSSLYSGKKLVDTPKYDFIYAGNATNATNGNLCMAGTLIPEKVAGKIVLCDRGISARVKKGQVVKDAGGIGMVLANSVKNGEELVGDAHLLPGAAVGAKTGDLIKAYIFSVPNPKATIIFRGTEVGISPSPVVAAFSSRGPNVITSGILKPDLIAPGVNILAGWSGVMGPTGLSTDTRRTPFNIISGTSMSCPHVSGLAALLKSAHPDWSPAAIKSALMTTAYNTYKSGTGILAVDTGKTATPYDIGSGHAHPIRAMNPGLIYDMGVEDYLNFLCALNYTELQITAMSRRNFTCSNKKTYSVSDLNYPSFTVEFPKTGGNVKQMRTVTNVESTGGTYKAAVTGLKGKVNVVVEPSELKFVKVGEKKSYTVSFTVTGNEKTSGSTSFGRLEWSDGNHVVGSPISLTWA</sequence>
<feature type="active site" description="Charge relay system" evidence="10 11">
    <location>
        <position position="291"/>
    </location>
</feature>
<keyword evidence="6 11" id="KW-0378">Hydrolase</keyword>
<dbReference type="STRING" id="29655.A0A0K9NX27"/>
<evidence type="ECO:0000256" key="10">
    <source>
        <dbReference type="PIRSR" id="PIRSR615500-1"/>
    </source>
</evidence>
<dbReference type="GO" id="GO:0004252">
    <property type="term" value="F:serine-type endopeptidase activity"/>
    <property type="evidence" value="ECO:0000318"/>
    <property type="project" value="GO_Central"/>
</dbReference>
<evidence type="ECO:0000256" key="11">
    <source>
        <dbReference type="PROSITE-ProRule" id="PRU01240"/>
    </source>
</evidence>
<comment type="caution">
    <text evidence="18">The sequence shown here is derived from an EMBL/GenBank/DDBJ whole genome shotgun (WGS) entry which is preliminary data.</text>
</comment>
<feature type="domain" description="Inhibitor I9" evidence="16">
    <location>
        <begin position="108"/>
        <end position="184"/>
    </location>
</feature>
<feature type="signal peptide" evidence="13">
    <location>
        <begin position="1"/>
        <end position="17"/>
    </location>
</feature>
<keyword evidence="9" id="KW-0325">Glycoprotein</keyword>
<name>A0A0K9NX27_ZOSMR</name>
<protein>
    <submittedName>
        <fullName evidence="18">Subtilisin-like serine protease</fullName>
    </submittedName>
</protein>
<comment type="subcellular location">
    <subcellularLocation>
        <location evidence="1">Secreted</location>
    </subcellularLocation>
</comment>
<accession>A0A0K9NX27</accession>
<feature type="domain" description="Subtilisin-like protease fibronectin type-III" evidence="17">
    <location>
        <begin position="737"/>
        <end position="836"/>
    </location>
</feature>
<dbReference type="GO" id="GO:0006508">
    <property type="term" value="P:proteolysis"/>
    <property type="evidence" value="ECO:0007669"/>
    <property type="project" value="UniProtKB-KW"/>
</dbReference>
<dbReference type="AlphaFoldDB" id="A0A0K9NX27"/>
<dbReference type="FunFam" id="3.50.30.30:FF:000005">
    <property type="entry name" value="subtilisin-like protease SBT1.5"/>
    <property type="match status" value="1"/>
</dbReference>
<dbReference type="Gene3D" id="2.60.40.2310">
    <property type="match status" value="1"/>
</dbReference>
<dbReference type="FunFam" id="3.40.50.200:FF:000006">
    <property type="entry name" value="Subtilisin-like protease SBT1.5"/>
    <property type="match status" value="1"/>
</dbReference>
<evidence type="ECO:0000256" key="2">
    <source>
        <dbReference type="ARBA" id="ARBA00011073"/>
    </source>
</evidence>
<dbReference type="OrthoDB" id="206201at2759"/>
<evidence type="ECO:0000313" key="19">
    <source>
        <dbReference type="Proteomes" id="UP000036987"/>
    </source>
</evidence>
<feature type="region of interest" description="Disordered" evidence="12">
    <location>
        <begin position="276"/>
        <end position="300"/>
    </location>
</feature>
<dbReference type="InterPro" id="IPR041469">
    <property type="entry name" value="Subtilisin-like_FN3"/>
</dbReference>
<evidence type="ECO:0000256" key="9">
    <source>
        <dbReference type="ARBA" id="ARBA00023180"/>
    </source>
</evidence>
<dbReference type="FunFam" id="3.30.70.80:FF:000003">
    <property type="entry name" value="Subtilisin-like protease SBT1.9"/>
    <property type="match status" value="1"/>
</dbReference>
<keyword evidence="19" id="KW-1185">Reference proteome</keyword>
<keyword evidence="8" id="KW-0865">Zymogen</keyword>
<proteinExistence type="inferred from homology"/>
<dbReference type="GO" id="GO:0048731">
    <property type="term" value="P:system development"/>
    <property type="evidence" value="ECO:0007669"/>
    <property type="project" value="UniProtKB-ARBA"/>
</dbReference>
<dbReference type="Pfam" id="PF00082">
    <property type="entry name" value="Peptidase_S8"/>
    <property type="match status" value="1"/>
</dbReference>
<evidence type="ECO:0000256" key="8">
    <source>
        <dbReference type="ARBA" id="ARBA00023145"/>
    </source>
</evidence>
<dbReference type="InterPro" id="IPR046450">
    <property type="entry name" value="PA_dom_sf"/>
</dbReference>
<feature type="chain" id="PRO_5005527431" evidence="13">
    <location>
        <begin position="18"/>
        <end position="840"/>
    </location>
</feature>
<evidence type="ECO:0000256" key="5">
    <source>
        <dbReference type="ARBA" id="ARBA00022729"/>
    </source>
</evidence>
<dbReference type="PROSITE" id="PS51892">
    <property type="entry name" value="SUBTILASE"/>
    <property type="match status" value="1"/>
</dbReference>
<evidence type="ECO:0000259" key="16">
    <source>
        <dbReference type="Pfam" id="PF05922"/>
    </source>
</evidence>
<dbReference type="CDD" id="cd04852">
    <property type="entry name" value="Peptidases_S8_3"/>
    <property type="match status" value="1"/>
</dbReference>
<dbReference type="Pfam" id="PF05922">
    <property type="entry name" value="Inhibitor_I9"/>
    <property type="match status" value="1"/>
</dbReference>
<dbReference type="PRINTS" id="PR00723">
    <property type="entry name" value="SUBTILISIN"/>
</dbReference>
<dbReference type="Proteomes" id="UP000036987">
    <property type="component" value="Unassembled WGS sequence"/>
</dbReference>
<dbReference type="InterPro" id="IPR015500">
    <property type="entry name" value="Peptidase_S8_subtilisin-rel"/>
</dbReference>
<feature type="active site" description="Charge relay system" evidence="10 11">
    <location>
        <position position="622"/>
    </location>
</feature>
<dbReference type="InterPro" id="IPR034197">
    <property type="entry name" value="Peptidases_S8_3"/>
</dbReference>
<dbReference type="InterPro" id="IPR003137">
    <property type="entry name" value="PA_domain"/>
</dbReference>
<dbReference type="OMA" id="HHTHWYD"/>
<dbReference type="InterPro" id="IPR045051">
    <property type="entry name" value="SBT"/>
</dbReference>
<dbReference type="InterPro" id="IPR010259">
    <property type="entry name" value="S8pro/Inhibitor_I9"/>
</dbReference>
<keyword evidence="7 11" id="KW-0720">Serine protease</keyword>
<dbReference type="SUPFAM" id="SSF52743">
    <property type="entry name" value="Subtilisin-like"/>
    <property type="match status" value="1"/>
</dbReference>
<dbReference type="InterPro" id="IPR036852">
    <property type="entry name" value="Peptidase_S8/S53_dom_sf"/>
</dbReference>
<dbReference type="Pfam" id="PF17766">
    <property type="entry name" value="fn3_6"/>
    <property type="match status" value="1"/>
</dbReference>
<evidence type="ECO:0000256" key="7">
    <source>
        <dbReference type="ARBA" id="ARBA00022825"/>
    </source>
</evidence>
<dbReference type="InterPro" id="IPR037045">
    <property type="entry name" value="S8pro/Inhibitor_I9_sf"/>
</dbReference>
<dbReference type="Gene3D" id="3.40.50.200">
    <property type="entry name" value="Peptidase S8/S53 domain"/>
    <property type="match status" value="1"/>
</dbReference>